<gene>
    <name evidence="6" type="ORF">GTZ99_06205</name>
</gene>
<dbReference type="InterPro" id="IPR045959">
    <property type="entry name" value="CGDB"/>
</dbReference>
<keyword evidence="1" id="KW-0456">Lyase</keyword>
<protein>
    <recommendedName>
        <fullName evidence="4">C-deglycosylation enzyme beta subunit</fullName>
    </recommendedName>
</protein>
<feature type="domain" description="C-glycoside deglycosidase beta subunit" evidence="5">
    <location>
        <begin position="3"/>
        <end position="113"/>
    </location>
</feature>
<evidence type="ECO:0000256" key="2">
    <source>
        <dbReference type="ARBA" id="ARBA00023277"/>
    </source>
</evidence>
<evidence type="ECO:0000313" key="6">
    <source>
        <dbReference type="EMBL" id="NBC36148.1"/>
    </source>
</evidence>
<keyword evidence="2" id="KW-0119">Carbohydrate metabolism</keyword>
<dbReference type="Proteomes" id="UP000753724">
    <property type="component" value="Unassembled WGS sequence"/>
</dbReference>
<organism evidence="6 7">
    <name type="scientific">Novosphingobium ovatum</name>
    <dbReference type="NCBI Taxonomy" id="1908523"/>
    <lineage>
        <taxon>Bacteria</taxon>
        <taxon>Pseudomonadati</taxon>
        <taxon>Pseudomonadota</taxon>
        <taxon>Alphaproteobacteria</taxon>
        <taxon>Sphingomonadales</taxon>
        <taxon>Sphingomonadaceae</taxon>
        <taxon>Novosphingobium</taxon>
    </lineage>
</organism>
<proteinExistence type="inferred from homology"/>
<evidence type="ECO:0000256" key="4">
    <source>
        <dbReference type="ARBA" id="ARBA00047208"/>
    </source>
</evidence>
<dbReference type="RefSeq" id="WP_161717395.1">
    <property type="nucleotide sequence ID" value="NZ_JAAAPO010000002.1"/>
</dbReference>
<name>A0ABW9XCA5_9SPHN</name>
<dbReference type="EMBL" id="JAAAPO010000002">
    <property type="protein sequence ID" value="NBC36148.1"/>
    <property type="molecule type" value="Genomic_DNA"/>
</dbReference>
<comment type="similarity">
    <text evidence="3">Belongs to the C-glycoside deglycosidase beta subunit family.</text>
</comment>
<evidence type="ECO:0000259" key="5">
    <source>
        <dbReference type="Pfam" id="PF19906"/>
    </source>
</evidence>
<accession>A0ABW9XCA5</accession>
<keyword evidence="7" id="KW-1185">Reference proteome</keyword>
<sequence>MAERTTIQSSGFANVSHEGTITGFRVRLRQPNYRGLRLSLIEGIDVTVGDTTYPAESNCLMLDGAAYTHAQMAEEIATRWPVGVCADVHVPAPGGLQPGVHDVAVTLRLRHPYFPPQFQPVFVRDQRHITIIR</sequence>
<evidence type="ECO:0000256" key="3">
    <source>
        <dbReference type="ARBA" id="ARBA00046336"/>
    </source>
</evidence>
<evidence type="ECO:0000313" key="7">
    <source>
        <dbReference type="Proteomes" id="UP000753724"/>
    </source>
</evidence>
<dbReference type="Pfam" id="PF19906">
    <property type="entry name" value="CGDB"/>
    <property type="match status" value="1"/>
</dbReference>
<comment type="caution">
    <text evidence="6">The sequence shown here is derived from an EMBL/GenBank/DDBJ whole genome shotgun (WGS) entry which is preliminary data.</text>
</comment>
<evidence type="ECO:0000256" key="1">
    <source>
        <dbReference type="ARBA" id="ARBA00023239"/>
    </source>
</evidence>
<reference evidence="7" key="1">
    <citation type="submission" date="2020-01" db="EMBL/GenBank/DDBJ databases">
        <title>Sphingomonas sp. strain CSW-10.</title>
        <authorList>
            <person name="Chen W.-M."/>
        </authorList>
    </citation>
    <scope>NUCLEOTIDE SEQUENCE [LARGE SCALE GENOMIC DNA]</scope>
    <source>
        <strain evidence="7">FSY-8</strain>
    </source>
</reference>